<dbReference type="EMBL" id="PYGC01000001">
    <property type="protein sequence ID" value="PSK85134.1"/>
    <property type="molecule type" value="Genomic_DNA"/>
</dbReference>
<protein>
    <submittedName>
        <fullName evidence="3">Fructosamine kinase</fullName>
    </submittedName>
    <submittedName>
        <fullName evidence="4">Fructosamine-3-kinase</fullName>
    </submittedName>
</protein>
<dbReference type="SUPFAM" id="SSF56112">
    <property type="entry name" value="Protein kinase-like (PK-like)"/>
    <property type="match status" value="1"/>
</dbReference>
<dbReference type="Gene3D" id="3.30.200.20">
    <property type="entry name" value="Phosphorylase Kinase, domain 1"/>
    <property type="match status" value="1"/>
</dbReference>
<dbReference type="Gene3D" id="3.90.1200.10">
    <property type="match status" value="1"/>
</dbReference>
<dbReference type="GO" id="GO:0016301">
    <property type="term" value="F:kinase activity"/>
    <property type="evidence" value="ECO:0007669"/>
    <property type="project" value="UniProtKB-UniRule"/>
</dbReference>
<name>A0A2P8CJJ7_9BACT</name>
<dbReference type="PANTHER" id="PTHR12149:SF8">
    <property type="entry name" value="PROTEIN-RIBULOSAMINE 3-KINASE"/>
    <property type="match status" value="1"/>
</dbReference>
<dbReference type="PIRSF" id="PIRSF006221">
    <property type="entry name" value="Ketosamine-3-kinase"/>
    <property type="match status" value="1"/>
</dbReference>
<gene>
    <name evidence="4" type="ORF">CLV93_10186</name>
    <name evidence="3" type="ORF">JCM18694_00050</name>
</gene>
<comment type="caution">
    <text evidence="4">The sequence shown here is derived from an EMBL/GenBank/DDBJ whole genome shotgun (WGS) entry which is preliminary data.</text>
</comment>
<keyword evidence="6" id="KW-1185">Reference proteome</keyword>
<evidence type="ECO:0000256" key="1">
    <source>
        <dbReference type="ARBA" id="ARBA00009460"/>
    </source>
</evidence>
<keyword evidence="2" id="KW-0808">Transferase</keyword>
<dbReference type="InterPro" id="IPR016477">
    <property type="entry name" value="Fructo-/Ketosamine-3-kinase"/>
</dbReference>
<evidence type="ECO:0000256" key="2">
    <source>
        <dbReference type="PIRNR" id="PIRNR006221"/>
    </source>
</evidence>
<dbReference type="AlphaFoldDB" id="A0A2P8CJJ7"/>
<sequence>MGSEAEIIARIEDWAGEKITGTQSVGGGCIANSRRVKTESGRSFFLKSGFDNSMFRNEANGLKELAKAEAVRVPEVLLQGDDFLLLEFIPQGGRKRNFFEDFGRQFAQMHRYYAEHFGFYEDNYIGATPQMNIPKGKEANNWTTFYLNKRLLFQLRLAERNGYADEKLRSGFRKLEEKIEDILVGSEELPALLHGDLWSGNYMSDENGEPVIIDPAVYYGHREADLAMTKLFGGFSSEFYSAYREENSLPDGYEYRENIYLLYHVMNHLNLFGSSYYGQAIRLIQSYL</sequence>
<evidence type="ECO:0000313" key="6">
    <source>
        <dbReference type="Proteomes" id="UP000396862"/>
    </source>
</evidence>
<proteinExistence type="inferred from homology"/>
<dbReference type="OrthoDB" id="5291879at2"/>
<comment type="similarity">
    <text evidence="1 2">Belongs to the fructosamine kinase family.</text>
</comment>
<organism evidence="4 5">
    <name type="scientific">Prolixibacter denitrificans</name>
    <dbReference type="NCBI Taxonomy" id="1541063"/>
    <lineage>
        <taxon>Bacteria</taxon>
        <taxon>Pseudomonadati</taxon>
        <taxon>Bacteroidota</taxon>
        <taxon>Bacteroidia</taxon>
        <taxon>Marinilabiliales</taxon>
        <taxon>Prolixibacteraceae</taxon>
        <taxon>Prolixibacter</taxon>
    </lineage>
</organism>
<accession>A0A2P8CJJ7</accession>
<dbReference type="Proteomes" id="UP000240621">
    <property type="component" value="Unassembled WGS sequence"/>
</dbReference>
<evidence type="ECO:0000313" key="4">
    <source>
        <dbReference type="EMBL" id="PSK85134.1"/>
    </source>
</evidence>
<evidence type="ECO:0000313" key="3">
    <source>
        <dbReference type="EMBL" id="GET19759.1"/>
    </source>
</evidence>
<evidence type="ECO:0000313" key="5">
    <source>
        <dbReference type="Proteomes" id="UP000240621"/>
    </source>
</evidence>
<reference evidence="4 5" key="1">
    <citation type="submission" date="2018-03" db="EMBL/GenBank/DDBJ databases">
        <title>Genomic Encyclopedia of Archaeal and Bacterial Type Strains, Phase II (KMG-II): from individual species to whole genera.</title>
        <authorList>
            <person name="Goeker M."/>
        </authorList>
    </citation>
    <scope>NUCLEOTIDE SEQUENCE [LARGE SCALE GENOMIC DNA]</scope>
    <source>
        <strain evidence="4 5">DSM 27267</strain>
    </source>
</reference>
<dbReference type="RefSeq" id="WP_106540202.1">
    <property type="nucleotide sequence ID" value="NZ_BLAU01000001.1"/>
</dbReference>
<dbReference type="EMBL" id="BLAU01000001">
    <property type="protein sequence ID" value="GET19759.1"/>
    <property type="molecule type" value="Genomic_DNA"/>
</dbReference>
<dbReference type="Pfam" id="PF03881">
    <property type="entry name" value="Fructosamin_kin"/>
    <property type="match status" value="1"/>
</dbReference>
<reference evidence="3 6" key="2">
    <citation type="submission" date="2019-10" db="EMBL/GenBank/DDBJ databases">
        <title>Prolixibacter strains distinguished by the presence of nitrate reductase genes were adept at nitrate-dependent anaerobic corrosion of metallic iron and carbon steel.</title>
        <authorList>
            <person name="Iino T."/>
            <person name="Shono N."/>
            <person name="Ito K."/>
            <person name="Nakamura R."/>
            <person name="Sueoka K."/>
            <person name="Harayama S."/>
            <person name="Ohkuma M."/>
        </authorList>
    </citation>
    <scope>NUCLEOTIDE SEQUENCE [LARGE SCALE GENOMIC DNA]</scope>
    <source>
        <strain evidence="3 6">MIC1-1</strain>
    </source>
</reference>
<dbReference type="Proteomes" id="UP000396862">
    <property type="component" value="Unassembled WGS sequence"/>
</dbReference>
<keyword evidence="2 4" id="KW-0418">Kinase</keyword>
<dbReference type="PANTHER" id="PTHR12149">
    <property type="entry name" value="FRUCTOSAMINE 3 KINASE-RELATED PROTEIN"/>
    <property type="match status" value="1"/>
</dbReference>
<dbReference type="InterPro" id="IPR011009">
    <property type="entry name" value="Kinase-like_dom_sf"/>
</dbReference>